<name>A0A3B0WRA4_9ZZZZ</name>
<evidence type="ECO:0000256" key="3">
    <source>
        <dbReference type="ARBA" id="ARBA00022840"/>
    </source>
</evidence>
<dbReference type="InterPro" id="IPR045864">
    <property type="entry name" value="aa-tRNA-synth_II/BPL/LPL"/>
</dbReference>
<dbReference type="PANTHER" id="PTHR11538">
    <property type="entry name" value="PHENYLALANYL-TRNA SYNTHETASE"/>
    <property type="match status" value="1"/>
</dbReference>
<dbReference type="GO" id="GO:0005737">
    <property type="term" value="C:cytoplasm"/>
    <property type="evidence" value="ECO:0007669"/>
    <property type="project" value="TreeGrafter"/>
</dbReference>
<dbReference type="GO" id="GO:0004826">
    <property type="term" value="F:phenylalanine-tRNA ligase activity"/>
    <property type="evidence" value="ECO:0007669"/>
    <property type="project" value="UniProtKB-EC"/>
</dbReference>
<dbReference type="GO" id="GO:0000049">
    <property type="term" value="F:tRNA binding"/>
    <property type="evidence" value="ECO:0007669"/>
    <property type="project" value="InterPro"/>
</dbReference>
<feature type="non-terminal residue" evidence="7">
    <location>
        <position position="1"/>
    </location>
</feature>
<keyword evidence="4" id="KW-0648">Protein biosynthesis</keyword>
<organism evidence="7">
    <name type="scientific">hydrothermal vent metagenome</name>
    <dbReference type="NCBI Taxonomy" id="652676"/>
    <lineage>
        <taxon>unclassified sequences</taxon>
        <taxon>metagenomes</taxon>
        <taxon>ecological metagenomes</taxon>
    </lineage>
</organism>
<dbReference type="PANTHER" id="PTHR11538:SF41">
    <property type="entry name" value="PHENYLALANINE--TRNA LIGASE, MITOCHONDRIAL"/>
    <property type="match status" value="1"/>
</dbReference>
<dbReference type="Pfam" id="PF01409">
    <property type="entry name" value="tRNA-synt_2d"/>
    <property type="match status" value="1"/>
</dbReference>
<dbReference type="Gene3D" id="3.30.930.10">
    <property type="entry name" value="Bira Bifunctional Protein, Domain 2"/>
    <property type="match status" value="1"/>
</dbReference>
<evidence type="ECO:0000256" key="2">
    <source>
        <dbReference type="ARBA" id="ARBA00022741"/>
    </source>
</evidence>
<keyword evidence="2" id="KW-0547">Nucleotide-binding</keyword>
<evidence type="ECO:0000256" key="1">
    <source>
        <dbReference type="ARBA" id="ARBA00022598"/>
    </source>
</evidence>
<dbReference type="SUPFAM" id="SSF55681">
    <property type="entry name" value="Class II aaRS and biotin synthetases"/>
    <property type="match status" value="1"/>
</dbReference>
<protein>
    <submittedName>
        <fullName evidence="7">Phenylalanyl-tRNA synthetase alpha chain</fullName>
        <ecNumber evidence="7">6.1.1.20</ecNumber>
    </submittedName>
</protein>
<dbReference type="EC" id="6.1.1.20" evidence="7"/>
<dbReference type="GO" id="GO:0005524">
    <property type="term" value="F:ATP binding"/>
    <property type="evidence" value="ECO:0007669"/>
    <property type="project" value="UniProtKB-KW"/>
</dbReference>
<feature type="domain" description="Phenylalanyl-tRNA synthetase" evidence="6">
    <location>
        <begin position="1"/>
        <end position="90"/>
    </location>
</feature>
<reference evidence="7" key="1">
    <citation type="submission" date="2018-06" db="EMBL/GenBank/DDBJ databases">
        <authorList>
            <person name="Zhirakovskaya E."/>
        </authorList>
    </citation>
    <scope>NUCLEOTIDE SEQUENCE</scope>
</reference>
<keyword evidence="3" id="KW-0067">ATP-binding</keyword>
<dbReference type="GO" id="GO:0006432">
    <property type="term" value="P:phenylalanyl-tRNA aminoacylation"/>
    <property type="evidence" value="ECO:0007669"/>
    <property type="project" value="TreeGrafter"/>
</dbReference>
<dbReference type="InterPro" id="IPR002319">
    <property type="entry name" value="Phenylalanyl-tRNA_Synthase"/>
</dbReference>
<accession>A0A3B0WRA4</accession>
<keyword evidence="1 7" id="KW-0436">Ligase</keyword>
<keyword evidence="5 7" id="KW-0030">Aminoacyl-tRNA synthetase</keyword>
<evidence type="ECO:0000259" key="6">
    <source>
        <dbReference type="Pfam" id="PF01409"/>
    </source>
</evidence>
<evidence type="ECO:0000256" key="5">
    <source>
        <dbReference type="ARBA" id="ARBA00023146"/>
    </source>
</evidence>
<evidence type="ECO:0000256" key="4">
    <source>
        <dbReference type="ARBA" id="ARBA00022917"/>
    </source>
</evidence>
<evidence type="ECO:0000313" key="7">
    <source>
        <dbReference type="EMBL" id="VAW46796.1"/>
    </source>
</evidence>
<proteinExistence type="predicted"/>
<dbReference type="AlphaFoldDB" id="A0A3B0WRA4"/>
<sequence length="91" mass="10535">KTRFRPSYFPFTEPSAEVDIATDLFGDGRWIEVLGCGMVHPQVLTNVGIDPDEYMGLAFGLGVERLAMLRYNVKDLRQFFENDLRFLQQFK</sequence>
<gene>
    <name evidence="7" type="ORF">MNBD_GAMMA03-1657</name>
</gene>
<dbReference type="EMBL" id="UOFC01000113">
    <property type="protein sequence ID" value="VAW46796.1"/>
    <property type="molecule type" value="Genomic_DNA"/>
</dbReference>